<keyword evidence="2" id="KW-1185">Reference proteome</keyword>
<accession>A0AAV2YKT8</accession>
<protein>
    <submittedName>
        <fullName evidence="1">Uncharacterized protein</fullName>
    </submittedName>
</protein>
<dbReference type="EMBL" id="DAKRPA010000214">
    <property type="protein sequence ID" value="DAZ95207.1"/>
    <property type="molecule type" value="Genomic_DNA"/>
</dbReference>
<name>A0AAV2YKT8_9STRA</name>
<reference evidence="1" key="2">
    <citation type="journal article" date="2023" name="Microbiol Resour">
        <title>Decontamination and Annotation of the Draft Genome Sequence of the Oomycete Lagenidium giganteum ARSEF 373.</title>
        <authorList>
            <person name="Morgan W.R."/>
            <person name="Tartar A."/>
        </authorList>
    </citation>
    <scope>NUCLEOTIDE SEQUENCE</scope>
    <source>
        <strain evidence="1">ARSEF 373</strain>
    </source>
</reference>
<proteinExistence type="predicted"/>
<dbReference type="Proteomes" id="UP001146120">
    <property type="component" value="Unassembled WGS sequence"/>
</dbReference>
<feature type="non-terminal residue" evidence="1">
    <location>
        <position position="1"/>
    </location>
</feature>
<gene>
    <name evidence="1" type="ORF">N0F65_013052</name>
</gene>
<sequence length="178" mass="19415">DTAVSSTSEQWELASALSQCLSDADVQEVIVLASVHLPCAKSSATPLHNAYYKLLNLESAMASDSALPLPKFSAQSLSQFNSHWELREPFLCALVHFFQVEQAPLVHLLVVKGYRPGPQHEGTKDATVALASALAAFTSNYLSVDMQRLNHHLASQPRSKDANALAATHNDLHTLLYH</sequence>
<evidence type="ECO:0000313" key="1">
    <source>
        <dbReference type="EMBL" id="DAZ95207.1"/>
    </source>
</evidence>
<dbReference type="AlphaFoldDB" id="A0AAV2YKT8"/>
<organism evidence="1 2">
    <name type="scientific">Lagenidium giganteum</name>
    <dbReference type="NCBI Taxonomy" id="4803"/>
    <lineage>
        <taxon>Eukaryota</taxon>
        <taxon>Sar</taxon>
        <taxon>Stramenopiles</taxon>
        <taxon>Oomycota</taxon>
        <taxon>Peronosporomycetes</taxon>
        <taxon>Pythiales</taxon>
        <taxon>Pythiaceae</taxon>
    </lineage>
</organism>
<evidence type="ECO:0000313" key="2">
    <source>
        <dbReference type="Proteomes" id="UP001146120"/>
    </source>
</evidence>
<reference evidence="1" key="1">
    <citation type="submission" date="2022-11" db="EMBL/GenBank/DDBJ databases">
        <authorList>
            <person name="Morgan W.R."/>
            <person name="Tartar A."/>
        </authorList>
    </citation>
    <scope>NUCLEOTIDE SEQUENCE</scope>
    <source>
        <strain evidence="1">ARSEF 373</strain>
    </source>
</reference>
<comment type="caution">
    <text evidence="1">The sequence shown here is derived from an EMBL/GenBank/DDBJ whole genome shotgun (WGS) entry which is preliminary data.</text>
</comment>